<proteinExistence type="predicted"/>
<evidence type="ECO:0000313" key="2">
    <source>
        <dbReference type="EMBL" id="OTF87282.1"/>
    </source>
</evidence>
<reference evidence="1" key="3">
    <citation type="submission" date="2020-06" db="EMBL/GenBank/DDBJ databases">
        <title>Helianthus annuus Genome sequencing and assembly Release 2.</title>
        <authorList>
            <person name="Gouzy J."/>
            <person name="Langlade N."/>
            <person name="Munos S."/>
        </authorList>
    </citation>
    <scope>NUCLEOTIDE SEQUENCE</scope>
    <source>
        <tissue evidence="1">Leaves</tissue>
    </source>
</reference>
<name>A0A251RSE7_HELAN</name>
<dbReference type="InParanoid" id="A0A251RSE7"/>
<dbReference type="EMBL" id="CM007906">
    <property type="protein sequence ID" value="OTF87282.1"/>
    <property type="molecule type" value="Genomic_DNA"/>
</dbReference>
<gene>
    <name evidence="2" type="ORF">HannXRQ_Chr17g0560061</name>
    <name evidence="1" type="ORF">HanXRQr2_Chr17g0816721</name>
</gene>
<protein>
    <submittedName>
        <fullName evidence="2">Uncharacterized protein</fullName>
    </submittedName>
</protein>
<sequence length="67" mass="8005">MQEHPTRPELVPNDDSSEIGWKVETYLEEIEAKSFINYLNYISIFIFNLLSISRASRVYYFSVYVDY</sequence>
<dbReference type="EMBL" id="MNCJ02000332">
    <property type="protein sequence ID" value="KAF5756604.1"/>
    <property type="molecule type" value="Genomic_DNA"/>
</dbReference>
<reference evidence="2" key="2">
    <citation type="submission" date="2017-02" db="EMBL/GenBank/DDBJ databases">
        <title>Sunflower complete genome.</title>
        <authorList>
            <person name="Langlade N."/>
            <person name="Munos S."/>
        </authorList>
    </citation>
    <scope>NUCLEOTIDE SEQUENCE [LARGE SCALE GENOMIC DNA]</scope>
    <source>
        <tissue evidence="2">Leaves</tissue>
    </source>
</reference>
<dbReference type="AlphaFoldDB" id="A0A251RSE7"/>
<evidence type="ECO:0000313" key="3">
    <source>
        <dbReference type="Proteomes" id="UP000215914"/>
    </source>
</evidence>
<reference evidence="1 3" key="1">
    <citation type="journal article" date="2017" name="Nature">
        <title>The sunflower genome provides insights into oil metabolism, flowering and Asterid evolution.</title>
        <authorList>
            <person name="Badouin H."/>
            <person name="Gouzy J."/>
            <person name="Grassa C.J."/>
            <person name="Murat F."/>
            <person name="Staton S.E."/>
            <person name="Cottret L."/>
            <person name="Lelandais-Briere C."/>
            <person name="Owens G.L."/>
            <person name="Carrere S."/>
            <person name="Mayjonade B."/>
            <person name="Legrand L."/>
            <person name="Gill N."/>
            <person name="Kane N.C."/>
            <person name="Bowers J.E."/>
            <person name="Hubner S."/>
            <person name="Bellec A."/>
            <person name="Berard A."/>
            <person name="Berges H."/>
            <person name="Blanchet N."/>
            <person name="Boniface M.C."/>
            <person name="Brunel D."/>
            <person name="Catrice O."/>
            <person name="Chaidir N."/>
            <person name="Claudel C."/>
            <person name="Donnadieu C."/>
            <person name="Faraut T."/>
            <person name="Fievet G."/>
            <person name="Helmstetter N."/>
            <person name="King M."/>
            <person name="Knapp S.J."/>
            <person name="Lai Z."/>
            <person name="Le Paslier M.C."/>
            <person name="Lippi Y."/>
            <person name="Lorenzon L."/>
            <person name="Mandel J.R."/>
            <person name="Marage G."/>
            <person name="Marchand G."/>
            <person name="Marquand E."/>
            <person name="Bret-Mestries E."/>
            <person name="Morien E."/>
            <person name="Nambeesan S."/>
            <person name="Nguyen T."/>
            <person name="Pegot-Espagnet P."/>
            <person name="Pouilly N."/>
            <person name="Raftis F."/>
            <person name="Sallet E."/>
            <person name="Schiex T."/>
            <person name="Thomas J."/>
            <person name="Vandecasteele C."/>
            <person name="Vares D."/>
            <person name="Vear F."/>
            <person name="Vautrin S."/>
            <person name="Crespi M."/>
            <person name="Mangin B."/>
            <person name="Burke J.M."/>
            <person name="Salse J."/>
            <person name="Munos S."/>
            <person name="Vincourt P."/>
            <person name="Rieseberg L.H."/>
            <person name="Langlade N.B."/>
        </authorList>
    </citation>
    <scope>NUCLEOTIDE SEQUENCE [LARGE SCALE GENOMIC DNA]</scope>
    <source>
        <strain evidence="3">cv. SF193</strain>
        <tissue evidence="1">Leaves</tissue>
    </source>
</reference>
<accession>A0A251RSE7</accession>
<organism evidence="2 3">
    <name type="scientific">Helianthus annuus</name>
    <name type="common">Common sunflower</name>
    <dbReference type="NCBI Taxonomy" id="4232"/>
    <lineage>
        <taxon>Eukaryota</taxon>
        <taxon>Viridiplantae</taxon>
        <taxon>Streptophyta</taxon>
        <taxon>Embryophyta</taxon>
        <taxon>Tracheophyta</taxon>
        <taxon>Spermatophyta</taxon>
        <taxon>Magnoliopsida</taxon>
        <taxon>eudicotyledons</taxon>
        <taxon>Gunneridae</taxon>
        <taxon>Pentapetalae</taxon>
        <taxon>asterids</taxon>
        <taxon>campanulids</taxon>
        <taxon>Asterales</taxon>
        <taxon>Asteraceae</taxon>
        <taxon>Asteroideae</taxon>
        <taxon>Heliantheae alliance</taxon>
        <taxon>Heliantheae</taxon>
        <taxon>Helianthus</taxon>
    </lineage>
</organism>
<keyword evidence="3" id="KW-1185">Reference proteome</keyword>
<dbReference type="Gramene" id="mRNA:HanXRQr2_Chr17g0816721">
    <property type="protein sequence ID" value="CDS:HanXRQr2_Chr17g0816721.1"/>
    <property type="gene ID" value="HanXRQr2_Chr17g0816721"/>
</dbReference>
<dbReference type="Proteomes" id="UP000215914">
    <property type="component" value="Chromosome 17"/>
</dbReference>
<evidence type="ECO:0000313" key="1">
    <source>
        <dbReference type="EMBL" id="KAF5756604.1"/>
    </source>
</evidence>